<evidence type="ECO:0000313" key="2">
    <source>
        <dbReference type="Proteomes" id="UP000233440"/>
    </source>
</evidence>
<dbReference type="Proteomes" id="UP000233440">
    <property type="component" value="Unassembled WGS sequence"/>
</dbReference>
<dbReference type="AlphaFoldDB" id="A0A2N3LGR5"/>
<dbReference type="InterPro" id="IPR021701">
    <property type="entry name" value="DUF3284"/>
</dbReference>
<sequence>MEIVRKLNVPAEFLYETIIRSVLSDIHSQTGKKVVESQLPGFEYIKTFSKNNSAKVKIEEITKNESYQYRTTSNINDFTVTYKVRSLTKESCELHYTEKMESYGYLQKLNDAFVGIIWSRLKKKRFHEMLKQIEVNYSREVVRL</sequence>
<gene>
    <name evidence="1" type="ORF">CWO92_17475</name>
</gene>
<keyword evidence="2" id="KW-1185">Reference proteome</keyword>
<comment type="caution">
    <text evidence="1">The sequence shown here is derived from an EMBL/GenBank/DDBJ whole genome shotgun (WGS) entry which is preliminary data.</text>
</comment>
<dbReference type="RefSeq" id="WP_101355494.1">
    <property type="nucleotide sequence ID" value="NZ_PIQO01000015.1"/>
</dbReference>
<dbReference type="EMBL" id="PIQO01000015">
    <property type="protein sequence ID" value="PKR83796.1"/>
    <property type="molecule type" value="Genomic_DNA"/>
</dbReference>
<protein>
    <recommendedName>
        <fullName evidence="3">DUF3284 domain-containing protein</fullName>
    </recommendedName>
</protein>
<dbReference type="Pfam" id="PF11687">
    <property type="entry name" value="DUF3284"/>
    <property type="match status" value="1"/>
</dbReference>
<evidence type="ECO:0008006" key="3">
    <source>
        <dbReference type="Google" id="ProtNLM"/>
    </source>
</evidence>
<name>A0A2N3LGR5_9BACI</name>
<reference evidence="1 2" key="1">
    <citation type="submission" date="2017-11" db="EMBL/GenBank/DDBJ databases">
        <title>Bacillus camelliae sp. nov., isolated from pu'er tea.</title>
        <authorList>
            <person name="Niu L."/>
        </authorList>
    </citation>
    <scope>NUCLEOTIDE SEQUENCE [LARGE SCALE GENOMIC DNA]</scope>
    <source>
        <strain evidence="1 2">7578-1</strain>
    </source>
</reference>
<organism evidence="1 2">
    <name type="scientific">Heyndrickxia camelliae</name>
    <dbReference type="NCBI Taxonomy" id="1707093"/>
    <lineage>
        <taxon>Bacteria</taxon>
        <taxon>Bacillati</taxon>
        <taxon>Bacillota</taxon>
        <taxon>Bacilli</taxon>
        <taxon>Bacillales</taxon>
        <taxon>Bacillaceae</taxon>
        <taxon>Heyndrickxia</taxon>
    </lineage>
</organism>
<proteinExistence type="predicted"/>
<evidence type="ECO:0000313" key="1">
    <source>
        <dbReference type="EMBL" id="PKR83796.1"/>
    </source>
</evidence>
<dbReference type="OrthoDB" id="2361512at2"/>
<accession>A0A2N3LGR5</accession>